<sequence>MMTRLARTQRFAALGIGFALSIGLVAGTAPAQAAPQSDPAARMWESLPAPTVPQQPGYRITGYNVGKGNYRGAIDAQTGKLWLTNVSPFDGPSESSILRVDPYTMRLEKRIRITKQADTNGHGTIAAQYEIGVPKTGNTVWTTAAAVNEVNVWDKNTGRLLKTFSGVNHAHGVVFAEGIGVAIVSMARPGGIALFDMRTLQPLGRTVMPGDGQQMGAGIALTDDSAAGATVTVPSYYSSLTQFRVTRPGGQVRSRVTWSTRQPGPDGHGSVAADTRHNRVYVNHLYLGLVQVYDLRTGAHVRDVVTGPGTNSLLIFRGQVYAANYFGGYISVIDQNTLGVRRLLTTGLLPNQLLGWKPDTFLVIDKSSVILDGGYKQNRGVDRVWKVRALP</sequence>
<dbReference type="AlphaFoldDB" id="D0L7V3"/>
<gene>
    <name evidence="2" type="ordered locus">Gbro_1704</name>
</gene>
<dbReference type="Proteomes" id="UP000001219">
    <property type="component" value="Chromosome"/>
</dbReference>
<reference evidence="2 3" key="2">
    <citation type="journal article" date="2010" name="Stand. Genomic Sci.">
        <title>Complete genome sequence of Gordonia bronchialis type strain (3410).</title>
        <authorList>
            <person name="Ivanova N."/>
            <person name="Sikorski J."/>
            <person name="Jando M."/>
            <person name="Lapidus A."/>
            <person name="Nolan M."/>
            <person name="Lucas S."/>
            <person name="Del Rio T.G."/>
            <person name="Tice H."/>
            <person name="Copeland A."/>
            <person name="Cheng J.F."/>
            <person name="Chen F."/>
            <person name="Bruce D."/>
            <person name="Goodwin L."/>
            <person name="Pitluck S."/>
            <person name="Mavromatis K."/>
            <person name="Ovchinnikova G."/>
            <person name="Pati A."/>
            <person name="Chen A."/>
            <person name="Palaniappan K."/>
            <person name="Land M."/>
            <person name="Hauser L."/>
            <person name="Chang Y.J."/>
            <person name="Jeffries C.D."/>
            <person name="Chain P."/>
            <person name="Saunders E."/>
            <person name="Han C."/>
            <person name="Detter J.C."/>
            <person name="Brettin T."/>
            <person name="Rohde M."/>
            <person name="Goker M."/>
            <person name="Bristow J."/>
            <person name="Eisen J.A."/>
            <person name="Markowitz V."/>
            <person name="Hugenholtz P."/>
            <person name="Klenk H.P."/>
            <person name="Kyrpides N.C."/>
        </authorList>
    </citation>
    <scope>NUCLEOTIDE SEQUENCE [LARGE SCALE GENOMIC DNA]</scope>
    <source>
        <strain evidence="3">ATCC 25592 / DSM 43247 / BCRC 13721 / JCM 3198 / KCTC 3076 / NBRC 16047 / NCTC 10667</strain>
    </source>
</reference>
<name>D0L7V3_GORB4</name>
<dbReference type="PANTHER" id="PTHR47197">
    <property type="entry name" value="PROTEIN NIRF"/>
    <property type="match status" value="1"/>
</dbReference>
<keyword evidence="1" id="KW-0732">Signal</keyword>
<feature type="signal peptide" evidence="1">
    <location>
        <begin position="1"/>
        <end position="33"/>
    </location>
</feature>
<evidence type="ECO:0000256" key="1">
    <source>
        <dbReference type="SAM" id="SignalP"/>
    </source>
</evidence>
<dbReference type="Gene3D" id="2.130.10.10">
    <property type="entry name" value="YVTN repeat-like/Quinoprotein amine dehydrogenase"/>
    <property type="match status" value="1"/>
</dbReference>
<evidence type="ECO:0000313" key="3">
    <source>
        <dbReference type="Proteomes" id="UP000001219"/>
    </source>
</evidence>
<dbReference type="SUPFAM" id="SSF51004">
    <property type="entry name" value="C-terminal (heme d1) domain of cytochrome cd1-nitrite reductase"/>
    <property type="match status" value="1"/>
</dbReference>
<organism evidence="2 3">
    <name type="scientific">Gordonia bronchialis (strain ATCC 25592 / DSM 43247 / BCRC 13721 / JCM 3198 / KCTC 3076 / NBRC 16047 / NCTC 10667)</name>
    <name type="common">Rhodococcus bronchialis</name>
    <dbReference type="NCBI Taxonomy" id="526226"/>
    <lineage>
        <taxon>Bacteria</taxon>
        <taxon>Bacillati</taxon>
        <taxon>Actinomycetota</taxon>
        <taxon>Actinomycetes</taxon>
        <taxon>Mycobacteriales</taxon>
        <taxon>Gordoniaceae</taxon>
        <taxon>Gordonia</taxon>
    </lineage>
</organism>
<accession>D0L7V3</accession>
<dbReference type="InterPro" id="IPR015943">
    <property type="entry name" value="WD40/YVTN_repeat-like_dom_sf"/>
</dbReference>
<dbReference type="PANTHER" id="PTHR47197:SF3">
    <property type="entry name" value="DIHYDRO-HEME D1 DEHYDROGENASE"/>
    <property type="match status" value="1"/>
</dbReference>
<reference evidence="3" key="1">
    <citation type="submission" date="2009-10" db="EMBL/GenBank/DDBJ databases">
        <title>The complete chromosome of Gordonia bronchialis DSM 43247.</title>
        <authorList>
            <consortium name="US DOE Joint Genome Institute (JGI-PGF)"/>
            <person name="Lucas S."/>
            <person name="Copeland A."/>
            <person name="Lapidus A."/>
            <person name="Glavina del Rio T."/>
            <person name="Dalin E."/>
            <person name="Tice H."/>
            <person name="Bruce D."/>
            <person name="Goodwin L."/>
            <person name="Pitluck S."/>
            <person name="Kyrpides N."/>
            <person name="Mavromatis K."/>
            <person name="Ivanova N."/>
            <person name="Ovchinnikova G."/>
            <person name="Saunders E."/>
            <person name="Brettin T."/>
            <person name="Detter J.C."/>
            <person name="Han C."/>
            <person name="Larimer F."/>
            <person name="Land M."/>
            <person name="Hauser L."/>
            <person name="Markowitz V."/>
            <person name="Cheng J.-F."/>
            <person name="Hugenholtz P."/>
            <person name="Woyke T."/>
            <person name="Wu D."/>
            <person name="Jando M."/>
            <person name="Schneider S."/>
            <person name="Goeker M."/>
            <person name="Klenk H.-P."/>
            <person name="Eisen J.A."/>
        </authorList>
    </citation>
    <scope>NUCLEOTIDE SEQUENCE [LARGE SCALE GENOMIC DNA]</scope>
    <source>
        <strain evidence="3">ATCC 25592 / DSM 43247 / BCRC 13721 / JCM 3198 / KCTC 3076 / NBRC 16047 / NCTC 10667</strain>
    </source>
</reference>
<proteinExistence type="predicted"/>
<dbReference type="InterPro" id="IPR011048">
    <property type="entry name" value="Haem_d1_sf"/>
</dbReference>
<evidence type="ECO:0000313" key="2">
    <source>
        <dbReference type="EMBL" id="ACY20966.1"/>
    </source>
</evidence>
<feature type="chain" id="PRO_5003011048" evidence="1">
    <location>
        <begin position="34"/>
        <end position="391"/>
    </location>
</feature>
<keyword evidence="3" id="KW-1185">Reference proteome</keyword>
<dbReference type="InterPro" id="IPR051200">
    <property type="entry name" value="Host-pathogen_enzymatic-act"/>
</dbReference>
<dbReference type="RefSeq" id="WP_012833533.1">
    <property type="nucleotide sequence ID" value="NC_013441.1"/>
</dbReference>
<dbReference type="eggNOG" id="COG3391">
    <property type="taxonomic scope" value="Bacteria"/>
</dbReference>
<dbReference type="EMBL" id="CP001802">
    <property type="protein sequence ID" value="ACY20966.1"/>
    <property type="molecule type" value="Genomic_DNA"/>
</dbReference>
<dbReference type="HOGENOM" id="CLU_705486_0_0_11"/>
<dbReference type="KEGG" id="gbr:Gbro_1704"/>
<protein>
    <submittedName>
        <fullName evidence="2">Uncharacterized protein</fullName>
    </submittedName>
</protein>
<dbReference type="STRING" id="526226.Gbro_1704"/>